<evidence type="ECO:0000256" key="1">
    <source>
        <dbReference type="SAM" id="MobiDB-lite"/>
    </source>
</evidence>
<feature type="domain" description="Reverse transcriptase" evidence="2">
    <location>
        <begin position="424"/>
        <end position="569"/>
    </location>
</feature>
<feature type="compositionally biased region" description="Basic residues" evidence="1">
    <location>
        <begin position="274"/>
        <end position="285"/>
    </location>
</feature>
<dbReference type="PANTHER" id="PTHR46890">
    <property type="entry name" value="NON-LTR RETROLELEMENT REVERSE TRANSCRIPTASE-LIKE PROTEIN-RELATED"/>
    <property type="match status" value="1"/>
</dbReference>
<dbReference type="InterPro" id="IPR000477">
    <property type="entry name" value="RT_dom"/>
</dbReference>
<dbReference type="AlphaFoldDB" id="A0A2N9FW69"/>
<dbReference type="InterPro" id="IPR052343">
    <property type="entry name" value="Retrotransposon-Effector_Assoc"/>
</dbReference>
<gene>
    <name evidence="3" type="ORF">FSB_LOCUS19360</name>
</gene>
<protein>
    <recommendedName>
        <fullName evidence="2">Reverse transcriptase domain-containing protein</fullName>
    </recommendedName>
</protein>
<accession>A0A2N9FW69</accession>
<dbReference type="EMBL" id="OIVN01001225">
    <property type="protein sequence ID" value="SPC91478.1"/>
    <property type="molecule type" value="Genomic_DNA"/>
</dbReference>
<organism evidence="3">
    <name type="scientific">Fagus sylvatica</name>
    <name type="common">Beechnut</name>
    <dbReference type="NCBI Taxonomy" id="28930"/>
    <lineage>
        <taxon>Eukaryota</taxon>
        <taxon>Viridiplantae</taxon>
        <taxon>Streptophyta</taxon>
        <taxon>Embryophyta</taxon>
        <taxon>Tracheophyta</taxon>
        <taxon>Spermatophyta</taxon>
        <taxon>Magnoliopsida</taxon>
        <taxon>eudicotyledons</taxon>
        <taxon>Gunneridae</taxon>
        <taxon>Pentapetalae</taxon>
        <taxon>rosids</taxon>
        <taxon>fabids</taxon>
        <taxon>Fagales</taxon>
        <taxon>Fagaceae</taxon>
        <taxon>Fagus</taxon>
    </lineage>
</organism>
<name>A0A2N9FW69_FAGSY</name>
<proteinExistence type="predicted"/>
<evidence type="ECO:0000313" key="3">
    <source>
        <dbReference type="EMBL" id="SPC91478.1"/>
    </source>
</evidence>
<sequence>MVFIMHHCSNDKGQYVLVQEIQKEGRRGSIIIPEGRNGSGWQGFHFKLSRFLQPELVKQNTQHTYQPANKNIASDRGSFAAMVSGQGRSHGDGADPCLPQGYIETCASELSILDSSTQPNQMVTVTPNQEQPILALDTPSGDAFVNRTWGSSSDWVLELRDGRRISIPLSLLQSPMGDFEETVMPSVILFSGFDDRRSVGDSESSRGGFAGDGAGEVSYDGEIVDKTESEAAPPSDWVLDELRHFGEVLGASYVGHEMEIMNLLMTIDASRQQARHATRANKHSTKSGSIRQGLNDRDKRHQDRRVVEKIDEAVGHFSVSCRFRNVVDNQEWAFSGLDFSTISVDEALWLERPFDEEEVRGVVEGFNGDKAPGSDGFPMAFFQACWSVLRQDIMRVLHSFHELGSFEKSLNATFLALIPRKNEAVEIISPSQNAFVLGRQILDSVLIVNESLDSRLKQGDPEVICKLDVEKAYDHVNWDFLIYMLHRCGFSPKWRSWIRFCISTVRFSILINGCPSGFFGSTRGLRQGDPLVGLAEGRNVLVSHLLFMDDTLIFCDAILSQIEHLRDVLNLEDLILVLGCKTASLLMKYLGLALGAHFKDSTIWNPIIEKMEKRLAGWKRLYLSKGVRWTKICEPIRNSGLAIRDLRRFNRALLGKWLWHYGGLMGTTRCGEMPLMTVYPEFFSFTREMRASVADLMSFVNGTIHWGISFSRDVQDWELESLTSFMESYLLSRIEGPSGKIAYAWKVKVPLQVAFFSWTAVLGKILTINALRKRGLIIADWVAHEVWSMVFALFGVQWLMNLTIQDLFLGWSGSTNRNRMLVILRTPKELYQN</sequence>
<dbReference type="Pfam" id="PF00078">
    <property type="entry name" value="RVT_1"/>
    <property type="match status" value="1"/>
</dbReference>
<dbReference type="InterPro" id="IPR043502">
    <property type="entry name" value="DNA/RNA_pol_sf"/>
</dbReference>
<feature type="region of interest" description="Disordered" evidence="1">
    <location>
        <begin position="274"/>
        <end position="302"/>
    </location>
</feature>
<dbReference type="PANTHER" id="PTHR46890:SF50">
    <property type="entry name" value="RNA-DIRECTED DNA POLYMERASE, EUKARYOTA, REVERSE TRANSCRIPTASE ZINC-BINDING DOMAIN PROTEIN-RELATED"/>
    <property type="match status" value="1"/>
</dbReference>
<dbReference type="SUPFAM" id="SSF56672">
    <property type="entry name" value="DNA/RNA polymerases"/>
    <property type="match status" value="1"/>
</dbReference>
<reference evidence="3" key="1">
    <citation type="submission" date="2018-02" db="EMBL/GenBank/DDBJ databases">
        <authorList>
            <person name="Cohen D.B."/>
            <person name="Kent A.D."/>
        </authorList>
    </citation>
    <scope>NUCLEOTIDE SEQUENCE</scope>
</reference>
<evidence type="ECO:0000259" key="2">
    <source>
        <dbReference type="Pfam" id="PF00078"/>
    </source>
</evidence>